<dbReference type="InterPro" id="IPR016176">
    <property type="entry name" value="Cbl-dep_enz_cat"/>
</dbReference>
<evidence type="ECO:0000256" key="2">
    <source>
        <dbReference type="ARBA" id="ARBA00008465"/>
    </source>
</evidence>
<dbReference type="Gene3D" id="3.40.50.280">
    <property type="entry name" value="Cobalamin-binding domain"/>
    <property type="match status" value="1"/>
</dbReference>
<dbReference type="GO" id="GO:0004494">
    <property type="term" value="F:methylmalonyl-CoA mutase activity"/>
    <property type="evidence" value="ECO:0007669"/>
    <property type="project" value="UniProtKB-EC"/>
</dbReference>
<evidence type="ECO:0000256" key="3">
    <source>
        <dbReference type="ARBA" id="ARBA00022628"/>
    </source>
</evidence>
<dbReference type="SUPFAM" id="SSF51703">
    <property type="entry name" value="Cobalamin (vitamin B12)-dependent enzymes"/>
    <property type="match status" value="1"/>
</dbReference>
<keyword evidence="6" id="KW-0170">Cobalt</keyword>
<dbReference type="NCBIfam" id="TIGR00641">
    <property type="entry name" value="acid_CoA_mut_N"/>
    <property type="match status" value="1"/>
</dbReference>
<dbReference type="CDD" id="cd02071">
    <property type="entry name" value="MM_CoA_mut_B12_BD"/>
    <property type="match status" value="1"/>
</dbReference>
<dbReference type="OrthoDB" id="9762378at2"/>
<evidence type="ECO:0000259" key="7">
    <source>
        <dbReference type="PROSITE" id="PS51332"/>
    </source>
</evidence>
<dbReference type="InterPro" id="IPR006098">
    <property type="entry name" value="MMCoA_mutase_a_cat"/>
</dbReference>
<comment type="similarity">
    <text evidence="2">Belongs to the methylmalonyl-CoA mutase family.</text>
</comment>
<sequence>MGAGEKNVEEVKRDRPWMFRTYAGHSSAKASNELYRKNLEKGQTGLSIAFDLPTQTGYDSDHVLARGEVGKVGVSISHLGDMRELLDGIPLGEMNTSMTINATAAWLLSLYIALADEQGVSRAELQGTTQNDILKEYLSRGTYVFPPDPSLRLIKDMIVYTSQEVPKWNPMNVCSYHLQEAGATPTQELAFALATAQAVLDEVKNSGEIAPEKMPTVVGRISFFVNAGVRFITEMCKMRAFVDLWDDITQNRYGVEDPKFRRFRYGVQVNSLGLTEPQPENNVYRIQLAMLAVVLSKKARARAVQLPAWNEALGLPRPWDQQWSLRLQQILAFETDLLEYGDIFDGSEEIEAKVAELIGEARAELTKIDEMGGAMKAIDYMKDSLIASNAARIEAIETGEQVLVGVNKYTETEPSPLAAGENDIFTVPEHVEMEQVAALQEWRSQRDDKAVQDALRELKSAAQEGRNIMEPSIAAAKAGVTTGEWGQILREVFGEYRAPTGMGAAHKMDEARLEQVRKRVDEVSEKLGERLTFVVGKPGLDGHSNGAEQIAVRAKDCGMEVVYDGIRLTPAQIVEQVKESGAHVVGLSILSGSHVALVRDVVQRLRNEGLGNIPVVVGGIIPQADENVLKQCGAAAIYTPKDFQLNDIMNGMIDLVERGLNDPEKQKQAAAE</sequence>
<dbReference type="PANTHER" id="PTHR48101:SF3">
    <property type="entry name" value="COENZYME B12-DEPENDENT MUTASE"/>
    <property type="match status" value="1"/>
</dbReference>
<evidence type="ECO:0000256" key="5">
    <source>
        <dbReference type="ARBA" id="ARBA00023235"/>
    </source>
</evidence>
<organism evidence="8 9">
    <name type="scientific">Methyloligella halotolerans</name>
    <dbReference type="NCBI Taxonomy" id="1177755"/>
    <lineage>
        <taxon>Bacteria</taxon>
        <taxon>Pseudomonadati</taxon>
        <taxon>Pseudomonadota</taxon>
        <taxon>Alphaproteobacteria</taxon>
        <taxon>Hyphomicrobiales</taxon>
        <taxon>Hyphomicrobiaceae</taxon>
        <taxon>Methyloligella</taxon>
    </lineage>
</organism>
<evidence type="ECO:0000313" key="8">
    <source>
        <dbReference type="EMBL" id="ODA66108.1"/>
    </source>
</evidence>
<dbReference type="EMBL" id="MASI01000010">
    <property type="protein sequence ID" value="ODA66108.1"/>
    <property type="molecule type" value="Genomic_DNA"/>
</dbReference>
<dbReference type="SUPFAM" id="SSF52242">
    <property type="entry name" value="Cobalamin (vitamin B12)-binding domain"/>
    <property type="match status" value="1"/>
</dbReference>
<dbReference type="STRING" id="1177755.A7A08_02961"/>
<comment type="caution">
    <text evidence="8">The sequence shown here is derived from an EMBL/GenBank/DDBJ whole genome shotgun (WGS) entry which is preliminary data.</text>
</comment>
<accession>A0A1E2RVI2</accession>
<keyword evidence="9" id="KW-1185">Reference proteome</keyword>
<dbReference type="GO" id="GO:0031419">
    <property type="term" value="F:cobalamin binding"/>
    <property type="evidence" value="ECO:0007669"/>
    <property type="project" value="UniProtKB-KW"/>
</dbReference>
<feature type="domain" description="B12-binding" evidence="7">
    <location>
        <begin position="530"/>
        <end position="659"/>
    </location>
</feature>
<dbReference type="InterPro" id="IPR006159">
    <property type="entry name" value="Acid_CoA_mut_C"/>
</dbReference>
<dbReference type="PATRIC" id="fig|1177755.3.peg.2985"/>
<dbReference type="InterPro" id="IPR006158">
    <property type="entry name" value="Cobalamin-bd"/>
</dbReference>
<dbReference type="Pfam" id="PF02310">
    <property type="entry name" value="B12-binding"/>
    <property type="match status" value="1"/>
</dbReference>
<keyword evidence="3" id="KW-0846">Cobalamin</keyword>
<protein>
    <submittedName>
        <fullName evidence="8">Methylmalonyl-CoA mutase large subunit</fullName>
        <ecNumber evidence="8">5.4.99.2</ecNumber>
    </submittedName>
</protein>
<comment type="cofactor">
    <cofactor evidence="1">
        <name>adenosylcob(III)alamin</name>
        <dbReference type="ChEBI" id="CHEBI:18408"/>
    </cofactor>
</comment>
<keyword evidence="5 8" id="KW-0413">Isomerase</keyword>
<name>A0A1E2RVI2_9HYPH</name>
<evidence type="ECO:0000256" key="4">
    <source>
        <dbReference type="ARBA" id="ARBA00022723"/>
    </source>
</evidence>
<evidence type="ECO:0000313" key="9">
    <source>
        <dbReference type="Proteomes" id="UP000095087"/>
    </source>
</evidence>
<proteinExistence type="inferred from homology"/>
<reference evidence="8 9" key="1">
    <citation type="submission" date="2016-07" db="EMBL/GenBank/DDBJ databases">
        <title>Draft genome sequence of Methyloligella halotolerans C2T (VKM B-2706T=CCUG 61687T=DSM 25045T), a halotolerant polyhydroxybutyrate accumulating methylotroph.</title>
        <authorList>
            <person name="Vasilenko O.V."/>
            <person name="Doronina N.V."/>
            <person name="Poroshina M.N."/>
            <person name="Tarlachkov S.V."/>
            <person name="Trotsenko Y.A."/>
        </authorList>
    </citation>
    <scope>NUCLEOTIDE SEQUENCE [LARGE SCALE GENOMIC DNA]</scope>
    <source>
        <strain evidence="8 9">VKM B-2706</strain>
    </source>
</reference>
<evidence type="ECO:0000256" key="6">
    <source>
        <dbReference type="ARBA" id="ARBA00023285"/>
    </source>
</evidence>
<dbReference type="AlphaFoldDB" id="A0A1E2RVI2"/>
<dbReference type="InterPro" id="IPR036724">
    <property type="entry name" value="Cobalamin-bd_sf"/>
</dbReference>
<dbReference type="EC" id="5.4.99.2" evidence="8"/>
<dbReference type="Pfam" id="PF01642">
    <property type="entry name" value="MM_CoA_mutase"/>
    <property type="match status" value="1"/>
</dbReference>
<dbReference type="PROSITE" id="PS51332">
    <property type="entry name" value="B12_BINDING"/>
    <property type="match status" value="1"/>
</dbReference>
<dbReference type="Gene3D" id="3.20.20.240">
    <property type="entry name" value="Methylmalonyl-CoA mutase"/>
    <property type="match status" value="1"/>
</dbReference>
<dbReference type="NCBIfam" id="TIGR00640">
    <property type="entry name" value="acid_CoA_mut_C"/>
    <property type="match status" value="1"/>
</dbReference>
<evidence type="ECO:0000256" key="1">
    <source>
        <dbReference type="ARBA" id="ARBA00001922"/>
    </source>
</evidence>
<dbReference type="PANTHER" id="PTHR48101">
    <property type="entry name" value="METHYLMALONYL-COA MUTASE, MITOCHONDRIAL-RELATED"/>
    <property type="match status" value="1"/>
</dbReference>
<keyword evidence="4" id="KW-0479">Metal-binding</keyword>
<gene>
    <name evidence="8" type="ORF">A7A08_02961</name>
</gene>
<dbReference type="Proteomes" id="UP000095087">
    <property type="component" value="Unassembled WGS sequence"/>
</dbReference>
<dbReference type="RefSeq" id="WP_069096103.1">
    <property type="nucleotide sequence ID" value="NZ_MASI01000010.1"/>
</dbReference>
<dbReference type="GO" id="GO:0046872">
    <property type="term" value="F:metal ion binding"/>
    <property type="evidence" value="ECO:0007669"/>
    <property type="project" value="UniProtKB-KW"/>
</dbReference>
<dbReference type="InterPro" id="IPR006099">
    <property type="entry name" value="MeMalonylCoA_mutase_a/b_cat"/>
</dbReference>